<dbReference type="EC" id="2.5.1.19" evidence="7"/>
<feature type="binding site" evidence="7">
    <location>
        <position position="20"/>
    </location>
    <ligand>
        <name>phosphoenolpyruvate</name>
        <dbReference type="ChEBI" id="CHEBI:58702"/>
    </ligand>
</feature>
<dbReference type="SUPFAM" id="SSF55205">
    <property type="entry name" value="EPT/RTPC-like"/>
    <property type="match status" value="1"/>
</dbReference>
<dbReference type="CDD" id="cd01556">
    <property type="entry name" value="EPSP_synthase"/>
    <property type="match status" value="1"/>
</dbReference>
<dbReference type="PROSITE" id="PS00104">
    <property type="entry name" value="EPSP_SYNTHASE_1"/>
    <property type="match status" value="1"/>
</dbReference>
<comment type="subcellular location">
    <subcellularLocation>
        <location evidence="7">Cytoplasm</location>
    </subcellularLocation>
</comment>
<dbReference type="InterPro" id="IPR023193">
    <property type="entry name" value="EPSP_synthase_CS"/>
</dbReference>
<organism evidence="9 10">
    <name type="scientific">Cytobacillus eiseniae</name>
    <dbReference type="NCBI Taxonomy" id="762947"/>
    <lineage>
        <taxon>Bacteria</taxon>
        <taxon>Bacillati</taxon>
        <taxon>Bacillota</taxon>
        <taxon>Bacilli</taxon>
        <taxon>Bacillales</taxon>
        <taxon>Bacillaceae</taxon>
        <taxon>Cytobacillus</taxon>
    </lineage>
</organism>
<dbReference type="PIRSF" id="PIRSF000505">
    <property type="entry name" value="EPSPS"/>
    <property type="match status" value="1"/>
</dbReference>
<feature type="active site" description="Proton acceptor" evidence="7">
    <location>
        <position position="313"/>
    </location>
</feature>
<keyword evidence="3 7" id="KW-0028">Amino-acid biosynthesis</keyword>
<evidence type="ECO:0000256" key="6">
    <source>
        <dbReference type="ARBA" id="ARBA00044633"/>
    </source>
</evidence>
<comment type="subunit">
    <text evidence="7">Monomer.</text>
</comment>
<comment type="caution">
    <text evidence="9">The sequence shown here is derived from an EMBL/GenBank/DDBJ whole genome shotgun (WGS) entry which is preliminary data.</text>
</comment>
<evidence type="ECO:0000256" key="4">
    <source>
        <dbReference type="ARBA" id="ARBA00022679"/>
    </source>
</evidence>
<comment type="caution">
    <text evidence="7">Lacks conserved residue(s) required for the propagation of feature annotation.</text>
</comment>
<dbReference type="InterPro" id="IPR036968">
    <property type="entry name" value="Enolpyruvate_Tfrase_sf"/>
</dbReference>
<feature type="binding site" evidence="7">
    <location>
        <position position="25"/>
    </location>
    <ligand>
        <name>3-phosphoshikimate</name>
        <dbReference type="ChEBI" id="CHEBI:145989"/>
    </ligand>
</feature>
<feature type="binding site" evidence="7">
    <location>
        <position position="386"/>
    </location>
    <ligand>
        <name>phosphoenolpyruvate</name>
        <dbReference type="ChEBI" id="CHEBI:58702"/>
    </ligand>
</feature>
<feature type="binding site" evidence="7">
    <location>
        <position position="344"/>
    </location>
    <ligand>
        <name>phosphoenolpyruvate</name>
        <dbReference type="ChEBI" id="CHEBI:58702"/>
    </ligand>
</feature>
<feature type="binding site" evidence="7">
    <location>
        <position position="20"/>
    </location>
    <ligand>
        <name>3-phosphoshikimate</name>
        <dbReference type="ChEBI" id="CHEBI:145989"/>
    </ligand>
</feature>
<dbReference type="EMBL" id="JAGIKZ010000008">
    <property type="protein sequence ID" value="MBP2241369.1"/>
    <property type="molecule type" value="Genomic_DNA"/>
</dbReference>
<dbReference type="Proteomes" id="UP001519293">
    <property type="component" value="Unassembled WGS sequence"/>
</dbReference>
<dbReference type="HAMAP" id="MF_00210">
    <property type="entry name" value="EPSP_synth"/>
    <property type="match status" value="1"/>
</dbReference>
<dbReference type="Pfam" id="PF00275">
    <property type="entry name" value="EPSP_synthase"/>
    <property type="match status" value="1"/>
</dbReference>
<feature type="binding site" evidence="7">
    <location>
        <position position="167"/>
    </location>
    <ligand>
        <name>phosphoenolpyruvate</name>
        <dbReference type="ChEBI" id="CHEBI:58702"/>
    </ligand>
</feature>
<dbReference type="PANTHER" id="PTHR21090:SF5">
    <property type="entry name" value="PENTAFUNCTIONAL AROM POLYPEPTIDE"/>
    <property type="match status" value="1"/>
</dbReference>
<dbReference type="PANTHER" id="PTHR21090">
    <property type="entry name" value="AROM/DEHYDROQUINATE SYNTHASE"/>
    <property type="match status" value="1"/>
</dbReference>
<evidence type="ECO:0000259" key="8">
    <source>
        <dbReference type="Pfam" id="PF00275"/>
    </source>
</evidence>
<feature type="binding site" evidence="7">
    <location>
        <position position="120"/>
    </location>
    <ligand>
        <name>phosphoenolpyruvate</name>
        <dbReference type="ChEBI" id="CHEBI:58702"/>
    </ligand>
</feature>
<evidence type="ECO:0000256" key="3">
    <source>
        <dbReference type="ARBA" id="ARBA00022605"/>
    </source>
</evidence>
<feature type="binding site" evidence="7">
    <location>
        <position position="340"/>
    </location>
    <ligand>
        <name>3-phosphoshikimate</name>
        <dbReference type="ChEBI" id="CHEBI:145989"/>
    </ligand>
</feature>
<proteinExistence type="inferred from homology"/>
<keyword evidence="10" id="KW-1185">Reference proteome</keyword>
<keyword evidence="4 7" id="KW-0808">Transferase</keyword>
<feature type="domain" description="Enolpyruvate transferase" evidence="8">
    <location>
        <begin position="6"/>
        <end position="421"/>
    </location>
</feature>
<comment type="similarity">
    <text evidence="2 7">Belongs to the EPSP synthase family.</text>
</comment>
<dbReference type="InterPro" id="IPR001986">
    <property type="entry name" value="Enolpyruvate_Tfrase_dom"/>
</dbReference>
<accession>A0ABS4RF89</accession>
<evidence type="ECO:0000313" key="9">
    <source>
        <dbReference type="EMBL" id="MBP2241369.1"/>
    </source>
</evidence>
<comment type="function">
    <text evidence="7">Catalyzes the transfer of the enolpyruvyl moiety of phosphoenolpyruvate (PEP) to the 5-hydroxyl of shikimate-3-phosphate (S3P) to produce enolpyruvyl shikimate-3-phosphate and inorganic phosphate.</text>
</comment>
<dbReference type="NCBIfam" id="TIGR01356">
    <property type="entry name" value="aroA"/>
    <property type="match status" value="1"/>
</dbReference>
<evidence type="ECO:0000256" key="5">
    <source>
        <dbReference type="ARBA" id="ARBA00023141"/>
    </source>
</evidence>
<name>A0ABS4RF89_9BACI</name>
<feature type="binding site" evidence="7">
    <location>
        <position position="313"/>
    </location>
    <ligand>
        <name>3-phosphoshikimate</name>
        <dbReference type="ChEBI" id="CHEBI:145989"/>
    </ligand>
</feature>
<protein>
    <recommendedName>
        <fullName evidence="7">3-phosphoshikimate 1-carboxyvinyltransferase</fullName>
        <ecNumber evidence="7">2.5.1.19</ecNumber>
    </recommendedName>
    <alternativeName>
        <fullName evidence="7">5-enolpyruvylshikimate-3-phosphate synthase</fullName>
        <shortName evidence="7">EPSP synthase</shortName>
        <shortName evidence="7">EPSPS</shortName>
    </alternativeName>
</protein>
<dbReference type="InterPro" id="IPR013792">
    <property type="entry name" value="RNA3'P_cycl/enolpyr_Trfase_a/b"/>
</dbReference>
<feature type="binding site" evidence="7">
    <location>
        <position position="167"/>
    </location>
    <ligand>
        <name>3-phosphoshikimate</name>
        <dbReference type="ChEBI" id="CHEBI:145989"/>
    </ligand>
</feature>
<evidence type="ECO:0000313" key="10">
    <source>
        <dbReference type="Proteomes" id="UP001519293"/>
    </source>
</evidence>
<feature type="binding site" evidence="7">
    <location>
        <position position="92"/>
    </location>
    <ligand>
        <name>phosphoenolpyruvate</name>
        <dbReference type="ChEBI" id="CHEBI:58702"/>
    </ligand>
</feature>
<evidence type="ECO:0000256" key="2">
    <source>
        <dbReference type="ARBA" id="ARBA00009948"/>
    </source>
</evidence>
<evidence type="ECO:0000256" key="1">
    <source>
        <dbReference type="ARBA" id="ARBA00004811"/>
    </source>
</evidence>
<feature type="binding site" evidence="7">
    <location>
        <position position="21"/>
    </location>
    <ligand>
        <name>3-phosphoshikimate</name>
        <dbReference type="ChEBI" id="CHEBI:145989"/>
    </ligand>
</feature>
<keyword evidence="5 7" id="KW-0057">Aromatic amino acid biosynthesis</keyword>
<dbReference type="GO" id="GO:0003866">
    <property type="term" value="F:3-phosphoshikimate 1-carboxyvinyltransferase activity"/>
    <property type="evidence" value="ECO:0007669"/>
    <property type="project" value="UniProtKB-EC"/>
</dbReference>
<keyword evidence="7" id="KW-0963">Cytoplasm</keyword>
<comment type="pathway">
    <text evidence="1 7">Metabolic intermediate biosynthesis; chorismate biosynthesis; chorismate from D-erythrose 4-phosphate and phosphoenolpyruvate: step 6/7.</text>
</comment>
<dbReference type="Gene3D" id="3.65.10.10">
    <property type="entry name" value="Enolpyruvate transferase domain"/>
    <property type="match status" value="2"/>
</dbReference>
<gene>
    <name evidence="7" type="primary">aroA</name>
    <name evidence="9" type="ORF">J2Z40_001931</name>
</gene>
<reference evidence="9 10" key="1">
    <citation type="submission" date="2021-03" db="EMBL/GenBank/DDBJ databases">
        <title>Genomic Encyclopedia of Type Strains, Phase IV (KMG-IV): sequencing the most valuable type-strain genomes for metagenomic binning, comparative biology and taxonomic classification.</title>
        <authorList>
            <person name="Goeker M."/>
        </authorList>
    </citation>
    <scope>NUCLEOTIDE SEQUENCE [LARGE SCALE GENOMIC DNA]</scope>
    <source>
        <strain evidence="9 10">DSM 26675</strain>
    </source>
</reference>
<feature type="binding site" evidence="7">
    <location>
        <position position="165"/>
    </location>
    <ligand>
        <name>3-phosphoshikimate</name>
        <dbReference type="ChEBI" id="CHEBI:145989"/>
    </ligand>
</feature>
<dbReference type="PROSITE" id="PS00885">
    <property type="entry name" value="EPSP_SYNTHASE_2"/>
    <property type="match status" value="1"/>
</dbReference>
<dbReference type="RefSeq" id="WP_066395457.1">
    <property type="nucleotide sequence ID" value="NZ_JAGIKZ010000008.1"/>
</dbReference>
<evidence type="ECO:0000256" key="7">
    <source>
        <dbReference type="HAMAP-Rule" id="MF_00210"/>
    </source>
</evidence>
<comment type="catalytic activity">
    <reaction evidence="6">
        <text>3-phosphoshikimate + phosphoenolpyruvate = 5-O-(1-carboxyvinyl)-3-phosphoshikimate + phosphate</text>
        <dbReference type="Rhea" id="RHEA:21256"/>
        <dbReference type="ChEBI" id="CHEBI:43474"/>
        <dbReference type="ChEBI" id="CHEBI:57701"/>
        <dbReference type="ChEBI" id="CHEBI:58702"/>
        <dbReference type="ChEBI" id="CHEBI:145989"/>
        <dbReference type="EC" id="2.5.1.19"/>
    </reaction>
    <physiologicalReaction direction="left-to-right" evidence="6">
        <dbReference type="Rhea" id="RHEA:21257"/>
    </physiologicalReaction>
</comment>
<dbReference type="InterPro" id="IPR006264">
    <property type="entry name" value="EPSP_synthase"/>
</dbReference>
<sequence>MELLTNIKGLNGEIAIPGDKSISHRAIMFGAIANGETIVTNFLLGDDCLSTIQCFRKLGVHIKQQDEKVIIAGKGFSGLKEPAEVLDVGNSGTTIRLLIGILSGLPFHSILIGDQSIGKRPMTRVTKPLRTFGAAIQGRQNGEYTPLSIKGGNLSGIEYTLQVASAQVKSSLLFAGLQANGTTAIIEPVKTRDHTERMIKQFGGDIEINDQTVRLNGGQALTGTTVQVPGDISSAAFFLVAGAIMPNSEIKLTNVGLNPTRTGIIEVMKAMGANLTIMNEEKDASEPRGDLLIKTSTLKGVTIAGDIIPRLIDEIPIIALLATQADGVTIIKDAEELKVKETNRIDTVVKELTKLGAVIEATADGMIIQGNTKLTGGDVSSHGDHRIGMMLAIAAMLCTRNVTLEKKEAIDVSYPTFFDHLQSLI</sequence>